<keyword evidence="3" id="KW-1185">Reference proteome</keyword>
<evidence type="ECO:0000313" key="3">
    <source>
        <dbReference type="Proteomes" id="UP000215405"/>
    </source>
</evidence>
<evidence type="ECO:0000313" key="2">
    <source>
        <dbReference type="EMBL" id="OXT00499.1"/>
    </source>
</evidence>
<dbReference type="RefSeq" id="WP_094077324.1">
    <property type="nucleotide sequence ID" value="NZ_NBYO01000002.1"/>
</dbReference>
<evidence type="ECO:0000259" key="1">
    <source>
        <dbReference type="Pfam" id="PF12680"/>
    </source>
</evidence>
<dbReference type="AlphaFoldDB" id="A0A231UX19"/>
<proteinExistence type="predicted"/>
<dbReference type="SUPFAM" id="SSF54427">
    <property type="entry name" value="NTF2-like"/>
    <property type="match status" value="1"/>
</dbReference>
<reference evidence="3" key="1">
    <citation type="journal article" date="2017" name="Int. J. Syst. Evol. Microbiol.">
        <title>Notoacmeibacter marinus gen. nov., sp. nov., isolated from the gut of a limpet and proposal of Notoacmeibacteraceae fam. nov. in the order Rhizobiales of the class Alphaproteobacteria.</title>
        <authorList>
            <person name="Huang Z."/>
            <person name="Guo F."/>
            <person name="Lai Q."/>
        </authorList>
    </citation>
    <scope>NUCLEOTIDE SEQUENCE [LARGE SCALE GENOMIC DNA]</scope>
    <source>
        <strain evidence="3">XMTR2A4</strain>
    </source>
</reference>
<gene>
    <name evidence="2" type="ORF">B7H23_10295</name>
</gene>
<protein>
    <submittedName>
        <fullName evidence="2">Cytosolic protein</fullName>
    </submittedName>
</protein>
<dbReference type="NCBIfam" id="TIGR02096">
    <property type="entry name" value="ketosteroid isomerase-related protein"/>
    <property type="match status" value="1"/>
</dbReference>
<organism evidence="2 3">
    <name type="scientific">Notoacmeibacter marinus</name>
    <dbReference type="NCBI Taxonomy" id="1876515"/>
    <lineage>
        <taxon>Bacteria</taxon>
        <taxon>Pseudomonadati</taxon>
        <taxon>Pseudomonadota</taxon>
        <taxon>Alphaproteobacteria</taxon>
        <taxon>Hyphomicrobiales</taxon>
        <taxon>Notoacmeibacteraceae</taxon>
        <taxon>Notoacmeibacter</taxon>
    </lineage>
</organism>
<dbReference type="Proteomes" id="UP000215405">
    <property type="component" value="Unassembled WGS sequence"/>
</dbReference>
<feature type="domain" description="SnoaL-like" evidence="1">
    <location>
        <begin position="10"/>
        <end position="118"/>
    </location>
</feature>
<accession>A0A231UX19</accession>
<dbReference type="InterPro" id="IPR032710">
    <property type="entry name" value="NTF2-like_dom_sf"/>
</dbReference>
<dbReference type="InterPro" id="IPR011721">
    <property type="entry name" value="CHP02096"/>
</dbReference>
<dbReference type="Gene3D" id="3.10.450.50">
    <property type="match status" value="1"/>
</dbReference>
<dbReference type="EMBL" id="NBYO01000002">
    <property type="protein sequence ID" value="OXT00499.1"/>
    <property type="molecule type" value="Genomic_DNA"/>
</dbReference>
<dbReference type="InterPro" id="IPR037401">
    <property type="entry name" value="SnoaL-like"/>
</dbReference>
<name>A0A231UX19_9HYPH</name>
<sequence>MGAEQTRRLVKNYLDRFNASDWDGMAALVGEEVVHDINQGERQIGREAFHRFLVENSRYYDEKLGDIVVMTDESGLRAAAEVTVRGRYIATAPGQPEASDQSYSLGAGLFFEIDDGAIGRVTTCYNMADWQRQVGDG</sequence>
<dbReference type="Pfam" id="PF12680">
    <property type="entry name" value="SnoaL_2"/>
    <property type="match status" value="1"/>
</dbReference>
<comment type="caution">
    <text evidence="2">The sequence shown here is derived from an EMBL/GenBank/DDBJ whole genome shotgun (WGS) entry which is preliminary data.</text>
</comment>